<feature type="domain" description="Protease Do-like PDZ" evidence="5">
    <location>
        <begin position="316"/>
        <end position="461"/>
    </location>
</feature>
<dbReference type="Gene3D" id="2.40.10.10">
    <property type="entry name" value="Trypsin-like serine proteases"/>
    <property type="match status" value="2"/>
</dbReference>
<evidence type="ECO:0000256" key="2">
    <source>
        <dbReference type="ARBA" id="ARBA00022670"/>
    </source>
</evidence>
<dbReference type="SUPFAM" id="SSF50156">
    <property type="entry name" value="PDZ domain-like"/>
    <property type="match status" value="1"/>
</dbReference>
<dbReference type="InterPro" id="IPR041517">
    <property type="entry name" value="DEGP_PDZ"/>
</dbReference>
<dbReference type="PRINTS" id="PR00834">
    <property type="entry name" value="PROTEASES2C"/>
</dbReference>
<dbReference type="FunCoup" id="C1E607">
    <property type="interactions" value="694"/>
</dbReference>
<keyword evidence="2" id="KW-0645">Protease</keyword>
<dbReference type="STRING" id="296587.C1E607"/>
<keyword evidence="7" id="KW-1185">Reference proteome</keyword>
<evidence type="ECO:0000256" key="4">
    <source>
        <dbReference type="ARBA" id="ARBA00022825"/>
    </source>
</evidence>
<dbReference type="GO" id="GO:0004252">
    <property type="term" value="F:serine-type endopeptidase activity"/>
    <property type="evidence" value="ECO:0007669"/>
    <property type="project" value="InterPro"/>
</dbReference>
<organism evidence="6 7">
    <name type="scientific">Micromonas commoda (strain RCC299 / NOUM17 / CCMP2709)</name>
    <name type="common">Picoplanktonic green alga</name>
    <dbReference type="NCBI Taxonomy" id="296587"/>
    <lineage>
        <taxon>Eukaryota</taxon>
        <taxon>Viridiplantae</taxon>
        <taxon>Chlorophyta</taxon>
        <taxon>Mamiellophyceae</taxon>
        <taxon>Mamiellales</taxon>
        <taxon>Mamiellaceae</taxon>
        <taxon>Micromonas</taxon>
    </lineage>
</organism>
<dbReference type="Proteomes" id="UP000002009">
    <property type="component" value="Chromosome 5"/>
</dbReference>
<dbReference type="PANTHER" id="PTHR45980">
    <property type="match status" value="1"/>
</dbReference>
<evidence type="ECO:0000313" key="7">
    <source>
        <dbReference type="Proteomes" id="UP000002009"/>
    </source>
</evidence>
<dbReference type="eggNOG" id="KOG1320">
    <property type="taxonomic scope" value="Eukaryota"/>
</dbReference>
<name>C1E607_MICCC</name>
<accession>C1E607</accession>
<dbReference type="RefSeq" id="XP_002502087.1">
    <property type="nucleotide sequence ID" value="XM_002502041.1"/>
</dbReference>
<comment type="similarity">
    <text evidence="1">Belongs to the peptidase S1C family.</text>
</comment>
<dbReference type="InterPro" id="IPR009003">
    <property type="entry name" value="Peptidase_S1_PA"/>
</dbReference>
<reference evidence="6 7" key="1">
    <citation type="journal article" date="2009" name="Science">
        <title>Green evolution and dynamic adaptations revealed by genomes of the marine picoeukaryotes Micromonas.</title>
        <authorList>
            <person name="Worden A.Z."/>
            <person name="Lee J.H."/>
            <person name="Mock T."/>
            <person name="Rouze P."/>
            <person name="Simmons M.P."/>
            <person name="Aerts A.L."/>
            <person name="Allen A.E."/>
            <person name="Cuvelier M.L."/>
            <person name="Derelle E."/>
            <person name="Everett M.V."/>
            <person name="Foulon E."/>
            <person name="Grimwood J."/>
            <person name="Gundlach H."/>
            <person name="Henrissat B."/>
            <person name="Napoli C."/>
            <person name="McDonald S.M."/>
            <person name="Parker M.S."/>
            <person name="Rombauts S."/>
            <person name="Salamov A."/>
            <person name="Von Dassow P."/>
            <person name="Badger J.H."/>
            <person name="Coutinho P.M."/>
            <person name="Demir E."/>
            <person name="Dubchak I."/>
            <person name="Gentemann C."/>
            <person name="Eikrem W."/>
            <person name="Gready J.E."/>
            <person name="John U."/>
            <person name="Lanier W."/>
            <person name="Lindquist E.A."/>
            <person name="Lucas S."/>
            <person name="Mayer K.F."/>
            <person name="Moreau H."/>
            <person name="Not F."/>
            <person name="Otillar R."/>
            <person name="Panaud O."/>
            <person name="Pangilinan J."/>
            <person name="Paulsen I."/>
            <person name="Piegu B."/>
            <person name="Poliakov A."/>
            <person name="Robbens S."/>
            <person name="Schmutz J."/>
            <person name="Toulza E."/>
            <person name="Wyss T."/>
            <person name="Zelensky A."/>
            <person name="Zhou K."/>
            <person name="Armbrust E.V."/>
            <person name="Bhattacharya D."/>
            <person name="Goodenough U.W."/>
            <person name="Van de Peer Y."/>
            <person name="Grigoriev I.V."/>
        </authorList>
    </citation>
    <scope>NUCLEOTIDE SEQUENCE [LARGE SCALE GENOMIC DNA]</scope>
    <source>
        <strain evidence="7">RCC299 / NOUM17</strain>
    </source>
</reference>
<gene>
    <name evidence="6" type="ORF">MICPUN_82243</name>
</gene>
<dbReference type="InterPro" id="IPR001940">
    <property type="entry name" value="Peptidase_S1C"/>
</dbReference>
<dbReference type="Pfam" id="PF17815">
    <property type="entry name" value="PDZ_3"/>
    <property type="match status" value="1"/>
</dbReference>
<dbReference type="Pfam" id="PF13365">
    <property type="entry name" value="Trypsin_2"/>
    <property type="match status" value="1"/>
</dbReference>
<dbReference type="PANTHER" id="PTHR45980:SF18">
    <property type="entry name" value="PROTEASE DO-LIKE 9"/>
    <property type="match status" value="1"/>
</dbReference>
<dbReference type="Gene3D" id="2.30.42.10">
    <property type="match status" value="1"/>
</dbReference>
<proteinExistence type="inferred from homology"/>
<dbReference type="GeneID" id="8243374"/>
<evidence type="ECO:0000313" key="6">
    <source>
        <dbReference type="EMBL" id="ACO63345.1"/>
    </source>
</evidence>
<dbReference type="InterPro" id="IPR046449">
    <property type="entry name" value="DEGP_PDZ_sf"/>
</dbReference>
<protein>
    <recommendedName>
        <fullName evidence="5">Protease Do-like PDZ domain-containing protein</fullName>
    </recommendedName>
</protein>
<dbReference type="GO" id="GO:0006508">
    <property type="term" value="P:proteolysis"/>
    <property type="evidence" value="ECO:0007669"/>
    <property type="project" value="UniProtKB-KW"/>
</dbReference>
<dbReference type="InterPro" id="IPR036034">
    <property type="entry name" value="PDZ_sf"/>
</dbReference>
<keyword evidence="3" id="KW-0378">Hydrolase</keyword>
<keyword evidence="4" id="KW-0720">Serine protease</keyword>
<evidence type="ECO:0000256" key="1">
    <source>
        <dbReference type="ARBA" id="ARBA00010541"/>
    </source>
</evidence>
<sequence length="463" mass="50882">MDAVVKVFCTHTEPNYSLPWQRKRQSASTSSGFVIPGRRVLTNAHSVEHHTQVKLKKRGSDVKYVAKVLAIGVECDLALLTVEDDDFFEGIAPVQFGPLPHLSAPVSVIGYPIGGVAISITSGVVSRTEVTNYAHGGIDLLGVQIDAAINSGNSGGPAFNSKGECVGVAFQSLKHDDAENIGYVIPTPVIHHFITDYDRNKTYTGFPSLPFSWQRVESPAMRKWLKMRTGQKGVLISAVEPLMKDKINLKKNDVLVSIDGTDIASDGTVPFRAGEPITFNYLVSEKYVGESAQVRYLRDGKMQECSITFNAMKRLVPWHIEGTPPSYFIAGGLVFTTVCVPFLKNEYGKDYDFDAPVKLLEKFCHGRVEEEGQQVVICAQVLAAEVNRGYEDLHNTIVQSFNGVKIFNLKQLAQAVESSKDEFMRFELDHEISVVMDTKAANSATKAILKTHAIPSAKSADLR</sequence>
<dbReference type="Gene3D" id="3.20.190.20">
    <property type="match status" value="1"/>
</dbReference>
<dbReference type="AlphaFoldDB" id="C1E607"/>
<dbReference type="OMA" id="HCEPNYS"/>
<dbReference type="FunFam" id="2.40.10.10:FF:000012">
    <property type="entry name" value="protease Do-like 9"/>
    <property type="match status" value="1"/>
</dbReference>
<dbReference type="EMBL" id="CP001326">
    <property type="protein sequence ID" value="ACO63345.1"/>
    <property type="molecule type" value="Genomic_DNA"/>
</dbReference>
<evidence type="ECO:0000259" key="5">
    <source>
        <dbReference type="Pfam" id="PF17815"/>
    </source>
</evidence>
<dbReference type="InParanoid" id="C1E607"/>
<evidence type="ECO:0000256" key="3">
    <source>
        <dbReference type="ARBA" id="ARBA00022801"/>
    </source>
</evidence>
<dbReference type="KEGG" id="mis:MICPUN_82243"/>
<dbReference type="SUPFAM" id="SSF50494">
    <property type="entry name" value="Trypsin-like serine proteases"/>
    <property type="match status" value="1"/>
</dbReference>
<dbReference type="OrthoDB" id="4217619at2759"/>
<dbReference type="InterPro" id="IPR043504">
    <property type="entry name" value="Peptidase_S1_PA_chymotrypsin"/>
</dbReference>